<dbReference type="Gene3D" id="3.30.390.30">
    <property type="match status" value="1"/>
</dbReference>
<dbReference type="Gene3D" id="3.50.50.60">
    <property type="entry name" value="FAD/NAD(P)-binding domain"/>
    <property type="match status" value="2"/>
</dbReference>
<evidence type="ECO:0000256" key="12">
    <source>
        <dbReference type="ARBA" id="ARBA00049187"/>
    </source>
</evidence>
<evidence type="ECO:0000313" key="21">
    <source>
        <dbReference type="Proteomes" id="UP001154255"/>
    </source>
</evidence>
<evidence type="ECO:0000313" key="22">
    <source>
        <dbReference type="Proteomes" id="UP001154259"/>
    </source>
</evidence>
<comment type="subcellular location">
    <subcellularLocation>
        <location evidence="1">Cytoplasm</location>
    </subcellularLocation>
</comment>
<keyword evidence="5" id="KW-0963">Cytoplasm</keyword>
<dbReference type="Pfam" id="PF02852">
    <property type="entry name" value="Pyr_redox_dim"/>
    <property type="match status" value="1"/>
</dbReference>
<feature type="domain" description="FAD/NAD(P)-binding" evidence="18">
    <location>
        <begin position="6"/>
        <end position="326"/>
    </location>
</feature>
<evidence type="ECO:0000256" key="1">
    <source>
        <dbReference type="ARBA" id="ARBA00004496"/>
    </source>
</evidence>
<evidence type="ECO:0000256" key="9">
    <source>
        <dbReference type="ARBA" id="ARBA00023027"/>
    </source>
</evidence>
<evidence type="ECO:0000256" key="10">
    <source>
        <dbReference type="ARBA" id="ARBA00023157"/>
    </source>
</evidence>
<dbReference type="EC" id="1.8.1.4" evidence="3 16"/>
<dbReference type="GO" id="GO:0006103">
    <property type="term" value="P:2-oxoglutarate metabolic process"/>
    <property type="evidence" value="ECO:0007669"/>
    <property type="project" value="TreeGrafter"/>
</dbReference>
<feature type="domain" description="Pyridine nucleotide-disulphide oxidoreductase dimerisation" evidence="17">
    <location>
        <begin position="347"/>
        <end position="455"/>
    </location>
</feature>
<comment type="caution">
    <text evidence="20">The sequence shown here is derived from an EMBL/GenBank/DDBJ whole genome shotgun (WGS) entry which is preliminary data.</text>
</comment>
<name>A0A9W4TQ26_9PROT</name>
<accession>A0A9W4TQ26</accession>
<dbReference type="RefSeq" id="WP_271788616.1">
    <property type="nucleotide sequence ID" value="NZ_CAMXCM010000003.1"/>
</dbReference>
<keyword evidence="11 16" id="KW-0676">Redox-active center</keyword>
<dbReference type="Proteomes" id="UP001154259">
    <property type="component" value="Unassembled WGS sequence"/>
</dbReference>
<dbReference type="InterPro" id="IPR050151">
    <property type="entry name" value="Class-I_Pyr_Nuc-Dis_Oxidored"/>
</dbReference>
<dbReference type="InterPro" id="IPR004099">
    <property type="entry name" value="Pyr_nucl-diS_OxRdtase_dimer"/>
</dbReference>
<dbReference type="InterPro" id="IPR012999">
    <property type="entry name" value="Pyr_OxRdtase_I_AS"/>
</dbReference>
<comment type="similarity">
    <text evidence="2 16">Belongs to the class-I pyridine nucleotide-disulfide oxidoreductase family.</text>
</comment>
<protein>
    <recommendedName>
        <fullName evidence="4 16">Dihydrolipoyl dehydrogenase</fullName>
        <ecNumber evidence="3 16">1.8.1.4</ecNumber>
    </recommendedName>
</protein>
<feature type="binding site" evidence="14">
    <location>
        <position position="311"/>
    </location>
    <ligand>
        <name>FAD</name>
        <dbReference type="ChEBI" id="CHEBI:57692"/>
    </ligand>
</feature>
<evidence type="ECO:0000256" key="16">
    <source>
        <dbReference type="RuleBase" id="RU003692"/>
    </source>
</evidence>
<keyword evidence="22" id="KW-1185">Reference proteome</keyword>
<dbReference type="Pfam" id="PF07992">
    <property type="entry name" value="Pyr_redox_2"/>
    <property type="match status" value="1"/>
</dbReference>
<evidence type="ECO:0000256" key="5">
    <source>
        <dbReference type="ARBA" id="ARBA00022490"/>
    </source>
</evidence>
<dbReference type="GO" id="GO:0050660">
    <property type="term" value="F:flavin adenine dinucleotide binding"/>
    <property type="evidence" value="ECO:0007669"/>
    <property type="project" value="InterPro"/>
</dbReference>
<dbReference type="InterPro" id="IPR036188">
    <property type="entry name" value="FAD/NAD-bd_sf"/>
</dbReference>
<dbReference type="PRINTS" id="PR00411">
    <property type="entry name" value="PNDRDTASEI"/>
</dbReference>
<evidence type="ECO:0000256" key="3">
    <source>
        <dbReference type="ARBA" id="ARBA00012608"/>
    </source>
</evidence>
<keyword evidence="14" id="KW-0547">Nucleotide-binding</keyword>
<dbReference type="InterPro" id="IPR006258">
    <property type="entry name" value="Lipoamide_DH"/>
</dbReference>
<dbReference type="PANTHER" id="PTHR22912">
    <property type="entry name" value="DISULFIDE OXIDOREDUCTASE"/>
    <property type="match status" value="1"/>
</dbReference>
<keyword evidence="6 16" id="KW-0285">Flavoprotein</keyword>
<sequence>MQETRFDLIVIGAGPGGYVGAIRAAQLGLKTAIIEAKDLGGICLNWGCIPTKAMIGGAKLAQKIQHASIFGFEIDNVQFDIKKLVQHSRTVSKQLVAGIGHLLQKNNITLFKGTAKLIAKEKLEVMDDKEQIQILSAPHIIVATGAKATTLPQLPIDGQYIWSYKEALITEHLPESLLVVGSGAIGSEFASLYHDLGSQVTLIDIAPQIMPTEDHEVAAYVQKQFEQKGITILTQSAIQKTSIIDGKVQCEIQTPQGIQTILVNHVLSAIGVTPNSKGLGLEELGVEFDKKFIKTDEWCKTNVVGIYAIGDVAGGPCLAHKASHEAILCVEKIAGVHGVHPLDRTRIPGCIFTNPQVASIGLTQQQATEKGYPVRIGNFPFQANGKALAMNDPVGFVKTIIHQDTGEILGVHMVGHDVTELIQGFSIAKTLEATDESLAEVIFPHPTLSETMHEAILSAMQRAIHI</sequence>
<evidence type="ECO:0000256" key="4">
    <source>
        <dbReference type="ARBA" id="ARBA00016961"/>
    </source>
</evidence>
<comment type="cofactor">
    <cofactor evidence="14 16">
        <name>FAD</name>
        <dbReference type="ChEBI" id="CHEBI:57692"/>
    </cofactor>
    <text evidence="14 16">Binds 1 FAD per subunit.</text>
</comment>
<reference evidence="20" key="1">
    <citation type="submission" date="2022-10" db="EMBL/GenBank/DDBJ databases">
        <authorList>
            <person name="Botero Cardona J."/>
        </authorList>
    </citation>
    <scope>NUCLEOTIDE SEQUENCE</scope>
    <source>
        <strain evidence="20">LMG 31819</strain>
        <strain evidence="19">R-53529</strain>
    </source>
</reference>
<evidence type="ECO:0000313" key="20">
    <source>
        <dbReference type="EMBL" id="CAI3946995.1"/>
    </source>
</evidence>
<evidence type="ECO:0000256" key="6">
    <source>
        <dbReference type="ARBA" id="ARBA00022630"/>
    </source>
</evidence>
<proteinExistence type="inferred from homology"/>
<dbReference type="PANTHER" id="PTHR22912:SF217">
    <property type="entry name" value="DIHYDROLIPOYL DEHYDROGENASE"/>
    <property type="match status" value="1"/>
</dbReference>
<dbReference type="InterPro" id="IPR001100">
    <property type="entry name" value="Pyr_nuc-diS_OxRdtase"/>
</dbReference>
<dbReference type="InterPro" id="IPR023753">
    <property type="entry name" value="FAD/NAD-binding_dom"/>
</dbReference>
<feature type="binding site" evidence="14">
    <location>
        <begin position="181"/>
        <end position="188"/>
    </location>
    <ligand>
        <name>NAD(+)</name>
        <dbReference type="ChEBI" id="CHEBI:57540"/>
    </ligand>
</feature>
<evidence type="ECO:0000259" key="18">
    <source>
        <dbReference type="Pfam" id="PF07992"/>
    </source>
</evidence>
<evidence type="ECO:0000256" key="2">
    <source>
        <dbReference type="ARBA" id="ARBA00007532"/>
    </source>
</evidence>
<keyword evidence="20" id="KW-0670">Pyruvate</keyword>
<evidence type="ECO:0000256" key="14">
    <source>
        <dbReference type="PIRSR" id="PIRSR000350-3"/>
    </source>
</evidence>
<evidence type="ECO:0000313" key="19">
    <source>
        <dbReference type="EMBL" id="CAI3924793.1"/>
    </source>
</evidence>
<evidence type="ECO:0000259" key="17">
    <source>
        <dbReference type="Pfam" id="PF02852"/>
    </source>
</evidence>
<feature type="disulfide bond" description="Redox-active" evidence="15">
    <location>
        <begin position="43"/>
        <end position="48"/>
    </location>
</feature>
<dbReference type="GO" id="GO:0005737">
    <property type="term" value="C:cytoplasm"/>
    <property type="evidence" value="ECO:0007669"/>
    <property type="project" value="UniProtKB-SubCell"/>
</dbReference>
<evidence type="ECO:0000256" key="8">
    <source>
        <dbReference type="ARBA" id="ARBA00023002"/>
    </source>
</evidence>
<organism evidence="20 21">
    <name type="scientific">Commensalibacter communis</name>
    <dbReference type="NCBI Taxonomy" id="2972786"/>
    <lineage>
        <taxon>Bacteria</taxon>
        <taxon>Pseudomonadati</taxon>
        <taxon>Pseudomonadota</taxon>
        <taxon>Alphaproteobacteria</taxon>
        <taxon>Acetobacterales</taxon>
        <taxon>Acetobacteraceae</taxon>
    </lineage>
</organism>
<gene>
    <name evidence="19" type="ORF">R53529_LOCUS160</name>
    <name evidence="20" type="ORF">R53530_LOCUS1586</name>
</gene>
<keyword evidence="7 14" id="KW-0274">FAD</keyword>
<evidence type="ECO:0000256" key="13">
    <source>
        <dbReference type="PIRSR" id="PIRSR000350-2"/>
    </source>
</evidence>
<feature type="binding site" evidence="14">
    <location>
        <position position="271"/>
    </location>
    <ligand>
        <name>NAD(+)</name>
        <dbReference type="ChEBI" id="CHEBI:57540"/>
    </ligand>
</feature>
<evidence type="ECO:0000256" key="15">
    <source>
        <dbReference type="PIRSR" id="PIRSR000350-4"/>
    </source>
</evidence>
<evidence type="ECO:0000256" key="11">
    <source>
        <dbReference type="ARBA" id="ARBA00023284"/>
    </source>
</evidence>
<feature type="active site" description="Proton acceptor" evidence="13">
    <location>
        <position position="445"/>
    </location>
</feature>
<dbReference type="PROSITE" id="PS00076">
    <property type="entry name" value="PYRIDINE_REDOX_1"/>
    <property type="match status" value="1"/>
</dbReference>
<comment type="miscellaneous">
    <text evidence="16">The active site is a redox-active disulfide bond.</text>
</comment>
<keyword evidence="8 16" id="KW-0560">Oxidoreductase</keyword>
<dbReference type="PIRSF" id="PIRSF000350">
    <property type="entry name" value="Mercury_reductase_MerA"/>
    <property type="match status" value="1"/>
</dbReference>
<dbReference type="AlphaFoldDB" id="A0A9W4TQ26"/>
<evidence type="ECO:0000256" key="7">
    <source>
        <dbReference type="ARBA" id="ARBA00022827"/>
    </source>
</evidence>
<dbReference type="EMBL" id="CAMXCM010000003">
    <property type="protein sequence ID" value="CAI3946995.1"/>
    <property type="molecule type" value="Genomic_DNA"/>
</dbReference>
<dbReference type="SUPFAM" id="SSF51905">
    <property type="entry name" value="FAD/NAD(P)-binding domain"/>
    <property type="match status" value="1"/>
</dbReference>
<keyword evidence="10" id="KW-1015">Disulfide bond</keyword>
<dbReference type="Proteomes" id="UP001154255">
    <property type="component" value="Unassembled WGS sequence"/>
</dbReference>
<dbReference type="PRINTS" id="PR00368">
    <property type="entry name" value="FADPNR"/>
</dbReference>
<dbReference type="FunFam" id="3.30.390.30:FF:000001">
    <property type="entry name" value="Dihydrolipoyl dehydrogenase"/>
    <property type="match status" value="1"/>
</dbReference>
<dbReference type="InterPro" id="IPR016156">
    <property type="entry name" value="FAD/NAD-linked_Rdtase_dimer_sf"/>
</dbReference>
<keyword evidence="9 14" id="KW-0520">NAD</keyword>
<dbReference type="EMBL" id="CAMXCS010000001">
    <property type="protein sequence ID" value="CAI3924793.1"/>
    <property type="molecule type" value="Genomic_DNA"/>
</dbReference>
<dbReference type="NCBIfam" id="TIGR01350">
    <property type="entry name" value="lipoamide_DH"/>
    <property type="match status" value="1"/>
</dbReference>
<dbReference type="GO" id="GO:0004148">
    <property type="term" value="F:dihydrolipoyl dehydrogenase (NADH) activity"/>
    <property type="evidence" value="ECO:0007669"/>
    <property type="project" value="UniProtKB-EC"/>
</dbReference>
<comment type="catalytic activity">
    <reaction evidence="12 16">
        <text>N(6)-[(R)-dihydrolipoyl]-L-lysyl-[protein] + NAD(+) = N(6)-[(R)-lipoyl]-L-lysyl-[protein] + NADH + H(+)</text>
        <dbReference type="Rhea" id="RHEA:15045"/>
        <dbReference type="Rhea" id="RHEA-COMP:10474"/>
        <dbReference type="Rhea" id="RHEA-COMP:10475"/>
        <dbReference type="ChEBI" id="CHEBI:15378"/>
        <dbReference type="ChEBI" id="CHEBI:57540"/>
        <dbReference type="ChEBI" id="CHEBI:57945"/>
        <dbReference type="ChEBI" id="CHEBI:83099"/>
        <dbReference type="ChEBI" id="CHEBI:83100"/>
        <dbReference type="EC" id="1.8.1.4"/>
    </reaction>
</comment>
<feature type="binding site" evidence="14">
    <location>
        <position position="52"/>
    </location>
    <ligand>
        <name>FAD</name>
        <dbReference type="ChEBI" id="CHEBI:57692"/>
    </ligand>
</feature>
<dbReference type="SUPFAM" id="SSF55424">
    <property type="entry name" value="FAD/NAD-linked reductases, dimerisation (C-terminal) domain"/>
    <property type="match status" value="1"/>
</dbReference>